<evidence type="ECO:0000313" key="11">
    <source>
        <dbReference type="Proteomes" id="UP000012073"/>
    </source>
</evidence>
<dbReference type="Pfam" id="PF01096">
    <property type="entry name" value="Zn_ribbon_TFIIS"/>
    <property type="match status" value="1"/>
</dbReference>
<dbReference type="PIRSF" id="PIRSF006704">
    <property type="entry name" value="TF_IIS"/>
    <property type="match status" value="1"/>
</dbReference>
<dbReference type="SUPFAM" id="SSF57783">
    <property type="entry name" value="Zinc beta-ribbon"/>
    <property type="match status" value="1"/>
</dbReference>
<dbReference type="FunFam" id="2.20.25.10:FF:000001">
    <property type="entry name" value="Probable Transcription elongation factor S-II"/>
    <property type="match status" value="1"/>
</dbReference>
<dbReference type="EMBL" id="HG001754">
    <property type="protein sequence ID" value="CDF35970.1"/>
    <property type="molecule type" value="Genomic_DNA"/>
</dbReference>
<feature type="domain" description="TFIIS-type" evidence="8">
    <location>
        <begin position="193"/>
        <end position="233"/>
    </location>
</feature>
<evidence type="ECO:0000256" key="6">
    <source>
        <dbReference type="PROSITE-ProRule" id="PRU00472"/>
    </source>
</evidence>
<dbReference type="OrthoDB" id="1966at2759"/>
<dbReference type="GeneID" id="17323507"/>
<evidence type="ECO:0000256" key="7">
    <source>
        <dbReference type="SAM" id="MobiDB-lite"/>
    </source>
</evidence>
<dbReference type="SMART" id="SM00440">
    <property type="entry name" value="ZnF_C2C2"/>
    <property type="match status" value="1"/>
</dbReference>
<dbReference type="GO" id="GO:0005634">
    <property type="term" value="C:nucleus"/>
    <property type="evidence" value="ECO:0007669"/>
    <property type="project" value="UniProtKB-SubCell"/>
</dbReference>
<organism evidence="10 11">
    <name type="scientific">Chondrus crispus</name>
    <name type="common">Carrageen Irish moss</name>
    <name type="synonym">Polymorpha crispa</name>
    <dbReference type="NCBI Taxonomy" id="2769"/>
    <lineage>
        <taxon>Eukaryota</taxon>
        <taxon>Rhodophyta</taxon>
        <taxon>Florideophyceae</taxon>
        <taxon>Rhodymeniophycidae</taxon>
        <taxon>Gigartinales</taxon>
        <taxon>Gigartinaceae</taxon>
        <taxon>Chondrus</taxon>
    </lineage>
</organism>
<dbReference type="GO" id="GO:0008270">
    <property type="term" value="F:zinc ion binding"/>
    <property type="evidence" value="ECO:0007669"/>
    <property type="project" value="UniProtKB-KW"/>
</dbReference>
<evidence type="ECO:0000259" key="9">
    <source>
        <dbReference type="PROSITE" id="PS51321"/>
    </source>
</evidence>
<evidence type="ECO:0000259" key="8">
    <source>
        <dbReference type="PROSITE" id="PS51133"/>
    </source>
</evidence>
<keyword evidence="2" id="KW-0479">Metal-binding</keyword>
<dbReference type="PANTHER" id="PTHR11477">
    <property type="entry name" value="TRANSCRIPTION FACTOR S-II ZINC FINGER DOMAIN-CONTAINING PROTEIN"/>
    <property type="match status" value="1"/>
</dbReference>
<protein>
    <recommendedName>
        <fullName evidence="12">Transcription elongation factor TFIIS</fullName>
    </recommendedName>
</protein>
<keyword evidence="11" id="KW-1185">Reference proteome</keyword>
<evidence type="ECO:0000256" key="4">
    <source>
        <dbReference type="ARBA" id="ARBA00022833"/>
    </source>
</evidence>
<reference evidence="11" key="1">
    <citation type="journal article" date="2013" name="Proc. Natl. Acad. Sci. U.S.A.">
        <title>Genome structure and metabolic features in the red seaweed Chondrus crispus shed light on evolution of the Archaeplastida.</title>
        <authorList>
            <person name="Collen J."/>
            <person name="Porcel B."/>
            <person name="Carre W."/>
            <person name="Ball S.G."/>
            <person name="Chaparro C."/>
            <person name="Tonon T."/>
            <person name="Barbeyron T."/>
            <person name="Michel G."/>
            <person name="Noel B."/>
            <person name="Valentin K."/>
            <person name="Elias M."/>
            <person name="Artiguenave F."/>
            <person name="Arun A."/>
            <person name="Aury J.M."/>
            <person name="Barbosa-Neto J.F."/>
            <person name="Bothwell J.H."/>
            <person name="Bouget F.Y."/>
            <person name="Brillet L."/>
            <person name="Cabello-Hurtado F."/>
            <person name="Capella-Gutierrez S."/>
            <person name="Charrier B."/>
            <person name="Cladiere L."/>
            <person name="Cock J.M."/>
            <person name="Coelho S.M."/>
            <person name="Colleoni C."/>
            <person name="Czjzek M."/>
            <person name="Da Silva C."/>
            <person name="Delage L."/>
            <person name="Denoeud F."/>
            <person name="Deschamps P."/>
            <person name="Dittami S.M."/>
            <person name="Gabaldon T."/>
            <person name="Gachon C.M."/>
            <person name="Groisillier A."/>
            <person name="Herve C."/>
            <person name="Jabbari K."/>
            <person name="Katinka M."/>
            <person name="Kloareg B."/>
            <person name="Kowalczyk N."/>
            <person name="Labadie K."/>
            <person name="Leblanc C."/>
            <person name="Lopez P.J."/>
            <person name="McLachlan D.H."/>
            <person name="Meslet-Cladiere L."/>
            <person name="Moustafa A."/>
            <person name="Nehr Z."/>
            <person name="Nyvall Collen P."/>
            <person name="Panaud O."/>
            <person name="Partensky F."/>
            <person name="Poulain J."/>
            <person name="Rensing S.A."/>
            <person name="Rousvoal S."/>
            <person name="Samson G."/>
            <person name="Symeonidi A."/>
            <person name="Weissenbach J."/>
            <person name="Zambounis A."/>
            <person name="Wincker P."/>
            <person name="Boyen C."/>
        </authorList>
    </citation>
    <scope>NUCLEOTIDE SEQUENCE [LARGE SCALE GENOMIC DNA]</scope>
    <source>
        <strain evidence="11">cv. Stackhouse</strain>
    </source>
</reference>
<dbReference type="Pfam" id="PF07500">
    <property type="entry name" value="TFIIS_M"/>
    <property type="match status" value="1"/>
</dbReference>
<dbReference type="SUPFAM" id="SSF46942">
    <property type="entry name" value="Elongation factor TFIIS domain 2"/>
    <property type="match status" value="1"/>
</dbReference>
<dbReference type="SMART" id="SM00510">
    <property type="entry name" value="TFS2M"/>
    <property type="match status" value="1"/>
</dbReference>
<evidence type="ECO:0000313" key="10">
    <source>
        <dbReference type="EMBL" id="CDF35970.1"/>
    </source>
</evidence>
<dbReference type="RefSeq" id="XP_005715789.1">
    <property type="nucleotide sequence ID" value="XM_005715732.1"/>
</dbReference>
<evidence type="ECO:0008006" key="12">
    <source>
        <dbReference type="Google" id="ProtNLM"/>
    </source>
</evidence>
<evidence type="ECO:0000256" key="2">
    <source>
        <dbReference type="ARBA" id="ARBA00022723"/>
    </source>
</evidence>
<accession>R7QEZ4</accession>
<name>R7QEZ4_CHOCR</name>
<keyword evidence="4" id="KW-0862">Zinc</keyword>
<evidence type="ECO:0000256" key="5">
    <source>
        <dbReference type="ARBA" id="ARBA00023242"/>
    </source>
</evidence>
<dbReference type="PANTHER" id="PTHR11477:SF0">
    <property type="entry name" value="IP08861P-RELATED"/>
    <property type="match status" value="1"/>
</dbReference>
<dbReference type="OMA" id="NECAYAD"/>
<dbReference type="PROSITE" id="PS51133">
    <property type="entry name" value="ZF_TFIIS_2"/>
    <property type="match status" value="1"/>
</dbReference>
<feature type="region of interest" description="Disordered" evidence="7">
    <location>
        <begin position="1"/>
        <end position="70"/>
    </location>
</feature>
<dbReference type="AlphaFoldDB" id="R7QEZ4"/>
<keyword evidence="3 6" id="KW-0863">Zinc-finger</keyword>
<gene>
    <name evidence="10" type="ORF">CHC_T00004340001</name>
</gene>
<comment type="subcellular location">
    <subcellularLocation>
        <location evidence="1">Nucleus</location>
    </subcellularLocation>
</comment>
<evidence type="ECO:0000256" key="3">
    <source>
        <dbReference type="ARBA" id="ARBA00022771"/>
    </source>
</evidence>
<dbReference type="GO" id="GO:0006351">
    <property type="term" value="P:DNA-templated transcription"/>
    <property type="evidence" value="ECO:0007669"/>
    <property type="project" value="InterPro"/>
</dbReference>
<dbReference type="InterPro" id="IPR001222">
    <property type="entry name" value="Znf_TFIIS"/>
</dbReference>
<dbReference type="PhylomeDB" id="R7QEZ4"/>
<sequence>MSNTLEKKLSASKVINKKARSGDVSPHVSRDALKADAAAAATGERKDDSTQNETNSSEFDAEYDVPHPTNEKIRDKIRSLLTDALFKKDEDFVKDRNDAQIVANAIEAALYDKMDGNGAPYKNKYRNISFNIKDPKNAKLRMALLYRHLPPSELLNMSNHDLANDELRKNREEVRAKMTRDAMPFSKQEASTDMFKCGKCKQRKCTYYQMQTRSADEPLTTFVSCVHCGNRWRF</sequence>
<dbReference type="KEGG" id="ccp:CHC_T00004340001"/>
<keyword evidence="5" id="KW-0539">Nucleus</keyword>
<dbReference type="Gene3D" id="2.20.25.10">
    <property type="match status" value="1"/>
</dbReference>
<dbReference type="PROSITE" id="PS00466">
    <property type="entry name" value="ZF_TFIIS_1"/>
    <property type="match status" value="1"/>
</dbReference>
<proteinExistence type="predicted"/>
<evidence type="ECO:0000256" key="1">
    <source>
        <dbReference type="ARBA" id="ARBA00004123"/>
    </source>
</evidence>
<dbReference type="Proteomes" id="UP000012073">
    <property type="component" value="Unassembled WGS sequence"/>
</dbReference>
<dbReference type="InterPro" id="IPR036575">
    <property type="entry name" value="TFIIS_cen_dom_sf"/>
</dbReference>
<dbReference type="Gramene" id="CDF35970">
    <property type="protein sequence ID" value="CDF35970"/>
    <property type="gene ID" value="CHC_T00004340001"/>
</dbReference>
<dbReference type="CDD" id="cd13749">
    <property type="entry name" value="Zn-ribbon_TFIIS"/>
    <property type="match status" value="1"/>
</dbReference>
<dbReference type="InterPro" id="IPR035100">
    <property type="entry name" value="TF_IIS-typ"/>
</dbReference>
<dbReference type="InterPro" id="IPR003618">
    <property type="entry name" value="TFIIS_cen_dom"/>
</dbReference>
<dbReference type="STRING" id="2769.R7QEZ4"/>
<dbReference type="Gene3D" id="1.10.472.30">
    <property type="entry name" value="Transcription elongation factor S-II, central domain"/>
    <property type="match status" value="1"/>
</dbReference>
<feature type="domain" description="TFIIS central" evidence="9">
    <location>
        <begin position="73"/>
        <end position="190"/>
    </location>
</feature>
<dbReference type="GO" id="GO:0003676">
    <property type="term" value="F:nucleic acid binding"/>
    <property type="evidence" value="ECO:0007669"/>
    <property type="project" value="InterPro"/>
</dbReference>
<dbReference type="PROSITE" id="PS51321">
    <property type="entry name" value="TFIIS_CENTRAL"/>
    <property type="match status" value="1"/>
</dbReference>